<dbReference type="AlphaFoldDB" id="B4MAR1"/>
<proteinExistence type="predicted"/>
<feature type="compositionally biased region" description="Polar residues" evidence="1">
    <location>
        <begin position="27"/>
        <end position="41"/>
    </location>
</feature>
<feature type="region of interest" description="Disordered" evidence="1">
    <location>
        <begin position="26"/>
        <end position="47"/>
    </location>
</feature>
<dbReference type="EMBL" id="CH940655">
    <property type="protein sequence ID" value="EDW66320.2"/>
    <property type="molecule type" value="Genomic_DNA"/>
</dbReference>
<evidence type="ECO:0000256" key="2">
    <source>
        <dbReference type="SAM" id="SignalP"/>
    </source>
</evidence>
<keyword evidence="4" id="KW-1185">Reference proteome</keyword>
<feature type="chain" id="PRO_5006457747" evidence="2">
    <location>
        <begin position="18"/>
        <end position="169"/>
    </location>
</feature>
<protein>
    <submittedName>
        <fullName evidence="3">Uncharacterized protein</fullName>
    </submittedName>
</protein>
<evidence type="ECO:0000313" key="4">
    <source>
        <dbReference type="Proteomes" id="UP000008792"/>
    </source>
</evidence>
<keyword evidence="2" id="KW-0732">Signal</keyword>
<dbReference type="HOGENOM" id="CLU_139360_0_0_1"/>
<dbReference type="OrthoDB" id="6365503at2759"/>
<dbReference type="Proteomes" id="UP000008792">
    <property type="component" value="Unassembled WGS sequence"/>
</dbReference>
<evidence type="ECO:0000313" key="3">
    <source>
        <dbReference type="EMBL" id="EDW66320.2"/>
    </source>
</evidence>
<gene>
    <name evidence="3" type="primary">Dvir\GJ15617</name>
    <name evidence="3" type="ORF">Dvir_GJ15617</name>
</gene>
<sequence length="169" mass="18918">MATPCILFIMLPLRSHATLNCHLEQAPENSSDNKVGDQNSLARHKKKGTEGYDIEMAGFLRTRKRSREDDLPCESTPLSKRINNLHLNYDDGNSSSSSNCSIPNLINDNNNYLLLPTITGGGCGSGPAEVVGGVYEYNPELNADQNPYYYEKNKMLYDLHVERVKRSNH</sequence>
<accession>B4MAR1</accession>
<evidence type="ECO:0000256" key="1">
    <source>
        <dbReference type="SAM" id="MobiDB-lite"/>
    </source>
</evidence>
<organism evidence="3 4">
    <name type="scientific">Drosophila virilis</name>
    <name type="common">Fruit fly</name>
    <dbReference type="NCBI Taxonomy" id="7244"/>
    <lineage>
        <taxon>Eukaryota</taxon>
        <taxon>Metazoa</taxon>
        <taxon>Ecdysozoa</taxon>
        <taxon>Arthropoda</taxon>
        <taxon>Hexapoda</taxon>
        <taxon>Insecta</taxon>
        <taxon>Pterygota</taxon>
        <taxon>Neoptera</taxon>
        <taxon>Endopterygota</taxon>
        <taxon>Diptera</taxon>
        <taxon>Brachycera</taxon>
        <taxon>Muscomorpha</taxon>
        <taxon>Ephydroidea</taxon>
        <taxon>Drosophilidae</taxon>
        <taxon>Drosophila</taxon>
    </lineage>
</organism>
<name>B4MAR1_DROVI</name>
<dbReference type="KEGG" id="dvi:6634823"/>
<feature type="signal peptide" evidence="2">
    <location>
        <begin position="1"/>
        <end position="17"/>
    </location>
</feature>
<dbReference type="InParanoid" id="B4MAR1"/>
<reference evidence="3 4" key="1">
    <citation type="journal article" date="2007" name="Nature">
        <title>Evolution of genes and genomes on the Drosophila phylogeny.</title>
        <authorList>
            <consortium name="Drosophila 12 Genomes Consortium"/>
            <person name="Clark A.G."/>
            <person name="Eisen M.B."/>
            <person name="Smith D.R."/>
            <person name="Bergman C.M."/>
            <person name="Oliver B."/>
            <person name="Markow T.A."/>
            <person name="Kaufman T.C."/>
            <person name="Kellis M."/>
            <person name="Gelbart W."/>
            <person name="Iyer V.N."/>
            <person name="Pollard D.A."/>
            <person name="Sackton T.B."/>
            <person name="Larracuente A.M."/>
            <person name="Singh N.D."/>
            <person name="Abad J.P."/>
            <person name="Abt D.N."/>
            <person name="Adryan B."/>
            <person name="Aguade M."/>
            <person name="Akashi H."/>
            <person name="Anderson W.W."/>
            <person name="Aquadro C.F."/>
            <person name="Ardell D.H."/>
            <person name="Arguello R."/>
            <person name="Artieri C.G."/>
            <person name="Barbash D.A."/>
            <person name="Barker D."/>
            <person name="Barsanti P."/>
            <person name="Batterham P."/>
            <person name="Batzoglou S."/>
            <person name="Begun D."/>
            <person name="Bhutkar A."/>
            <person name="Blanco E."/>
            <person name="Bosak S.A."/>
            <person name="Bradley R.K."/>
            <person name="Brand A.D."/>
            <person name="Brent M.R."/>
            <person name="Brooks A.N."/>
            <person name="Brown R.H."/>
            <person name="Butlin R.K."/>
            <person name="Caggese C."/>
            <person name="Calvi B.R."/>
            <person name="Bernardo de Carvalho A."/>
            <person name="Caspi A."/>
            <person name="Castrezana S."/>
            <person name="Celniker S.E."/>
            <person name="Chang J.L."/>
            <person name="Chapple C."/>
            <person name="Chatterji S."/>
            <person name="Chinwalla A."/>
            <person name="Civetta A."/>
            <person name="Clifton S.W."/>
            <person name="Comeron J.M."/>
            <person name="Costello J.C."/>
            <person name="Coyne J.A."/>
            <person name="Daub J."/>
            <person name="David R.G."/>
            <person name="Delcher A.L."/>
            <person name="Delehaunty K."/>
            <person name="Do C.B."/>
            <person name="Ebling H."/>
            <person name="Edwards K."/>
            <person name="Eickbush T."/>
            <person name="Evans J.D."/>
            <person name="Filipski A."/>
            <person name="Findeiss S."/>
            <person name="Freyhult E."/>
            <person name="Fulton L."/>
            <person name="Fulton R."/>
            <person name="Garcia A.C."/>
            <person name="Gardiner A."/>
            <person name="Garfield D.A."/>
            <person name="Garvin B.E."/>
            <person name="Gibson G."/>
            <person name="Gilbert D."/>
            <person name="Gnerre S."/>
            <person name="Godfrey J."/>
            <person name="Good R."/>
            <person name="Gotea V."/>
            <person name="Gravely B."/>
            <person name="Greenberg A.J."/>
            <person name="Griffiths-Jones S."/>
            <person name="Gross S."/>
            <person name="Guigo R."/>
            <person name="Gustafson E.A."/>
            <person name="Haerty W."/>
            <person name="Hahn M.W."/>
            <person name="Halligan D.L."/>
            <person name="Halpern A.L."/>
            <person name="Halter G.M."/>
            <person name="Han M.V."/>
            <person name="Heger A."/>
            <person name="Hillier L."/>
            <person name="Hinrichs A.S."/>
            <person name="Holmes I."/>
            <person name="Hoskins R.A."/>
            <person name="Hubisz M.J."/>
            <person name="Hultmark D."/>
            <person name="Huntley M.A."/>
            <person name="Jaffe D.B."/>
            <person name="Jagadeeshan S."/>
            <person name="Jeck W.R."/>
            <person name="Johnson J."/>
            <person name="Jones C.D."/>
            <person name="Jordan W.C."/>
            <person name="Karpen G.H."/>
            <person name="Kataoka E."/>
            <person name="Keightley P.D."/>
            <person name="Kheradpour P."/>
            <person name="Kirkness E.F."/>
            <person name="Koerich L.B."/>
            <person name="Kristiansen K."/>
            <person name="Kudrna D."/>
            <person name="Kulathinal R.J."/>
            <person name="Kumar S."/>
            <person name="Kwok R."/>
            <person name="Lander E."/>
            <person name="Langley C.H."/>
            <person name="Lapoint R."/>
            <person name="Lazzaro B.P."/>
            <person name="Lee S.J."/>
            <person name="Levesque L."/>
            <person name="Li R."/>
            <person name="Lin C.F."/>
            <person name="Lin M.F."/>
            <person name="Lindblad-Toh K."/>
            <person name="Llopart A."/>
            <person name="Long M."/>
            <person name="Low L."/>
            <person name="Lozovsky E."/>
            <person name="Lu J."/>
            <person name="Luo M."/>
            <person name="Machado C.A."/>
            <person name="Makalowski W."/>
            <person name="Marzo M."/>
            <person name="Matsuda M."/>
            <person name="Matzkin L."/>
            <person name="McAllister B."/>
            <person name="McBride C.S."/>
            <person name="McKernan B."/>
            <person name="McKernan K."/>
            <person name="Mendez-Lago M."/>
            <person name="Minx P."/>
            <person name="Mollenhauer M.U."/>
            <person name="Montooth K."/>
            <person name="Mount S.M."/>
            <person name="Mu X."/>
            <person name="Myers E."/>
            <person name="Negre B."/>
            <person name="Newfeld S."/>
            <person name="Nielsen R."/>
            <person name="Noor M.A."/>
            <person name="O'Grady P."/>
            <person name="Pachter L."/>
            <person name="Papaceit M."/>
            <person name="Parisi M.J."/>
            <person name="Parisi M."/>
            <person name="Parts L."/>
            <person name="Pedersen J.S."/>
            <person name="Pesole G."/>
            <person name="Phillippy A.M."/>
            <person name="Ponting C.P."/>
            <person name="Pop M."/>
            <person name="Porcelli D."/>
            <person name="Powell J.R."/>
            <person name="Prohaska S."/>
            <person name="Pruitt K."/>
            <person name="Puig M."/>
            <person name="Quesneville H."/>
            <person name="Ram K.R."/>
            <person name="Rand D."/>
            <person name="Rasmussen M.D."/>
            <person name="Reed L.K."/>
            <person name="Reenan R."/>
            <person name="Reily A."/>
            <person name="Remington K.A."/>
            <person name="Rieger T.T."/>
            <person name="Ritchie M.G."/>
            <person name="Robin C."/>
            <person name="Rogers Y.H."/>
            <person name="Rohde C."/>
            <person name="Rozas J."/>
            <person name="Rubenfield M.J."/>
            <person name="Ruiz A."/>
            <person name="Russo S."/>
            <person name="Salzberg S.L."/>
            <person name="Sanchez-Gracia A."/>
            <person name="Saranga D.J."/>
            <person name="Sato H."/>
            <person name="Schaeffer S.W."/>
            <person name="Schatz M.C."/>
            <person name="Schlenke T."/>
            <person name="Schwartz R."/>
            <person name="Segarra C."/>
            <person name="Singh R.S."/>
            <person name="Sirot L."/>
            <person name="Sirota M."/>
            <person name="Sisneros N.B."/>
            <person name="Smith C.D."/>
            <person name="Smith T.F."/>
            <person name="Spieth J."/>
            <person name="Stage D.E."/>
            <person name="Stark A."/>
            <person name="Stephan W."/>
            <person name="Strausberg R.L."/>
            <person name="Strempel S."/>
            <person name="Sturgill D."/>
            <person name="Sutton G."/>
            <person name="Sutton G.G."/>
            <person name="Tao W."/>
            <person name="Teichmann S."/>
            <person name="Tobari Y.N."/>
            <person name="Tomimura Y."/>
            <person name="Tsolas J.M."/>
            <person name="Valente V.L."/>
            <person name="Venter E."/>
            <person name="Venter J.C."/>
            <person name="Vicario S."/>
            <person name="Vieira F.G."/>
            <person name="Vilella A.J."/>
            <person name="Villasante A."/>
            <person name="Walenz B."/>
            <person name="Wang J."/>
            <person name="Wasserman M."/>
            <person name="Watts T."/>
            <person name="Wilson D."/>
            <person name="Wilson R.K."/>
            <person name="Wing R.A."/>
            <person name="Wolfner M.F."/>
            <person name="Wong A."/>
            <person name="Wong G.K."/>
            <person name="Wu C.I."/>
            <person name="Wu G."/>
            <person name="Yamamoto D."/>
            <person name="Yang H.P."/>
            <person name="Yang S.P."/>
            <person name="Yorke J.A."/>
            <person name="Yoshida K."/>
            <person name="Zdobnov E."/>
            <person name="Zhang P."/>
            <person name="Zhang Y."/>
            <person name="Zimin A.V."/>
            <person name="Baldwin J."/>
            <person name="Abdouelleil A."/>
            <person name="Abdulkadir J."/>
            <person name="Abebe A."/>
            <person name="Abera B."/>
            <person name="Abreu J."/>
            <person name="Acer S.C."/>
            <person name="Aftuck L."/>
            <person name="Alexander A."/>
            <person name="An P."/>
            <person name="Anderson E."/>
            <person name="Anderson S."/>
            <person name="Arachi H."/>
            <person name="Azer M."/>
            <person name="Bachantsang P."/>
            <person name="Barry A."/>
            <person name="Bayul T."/>
            <person name="Berlin A."/>
            <person name="Bessette D."/>
            <person name="Bloom T."/>
            <person name="Blye J."/>
            <person name="Boguslavskiy L."/>
            <person name="Bonnet C."/>
            <person name="Boukhgalter B."/>
            <person name="Bourzgui I."/>
            <person name="Brown A."/>
            <person name="Cahill P."/>
            <person name="Channer S."/>
            <person name="Cheshatsang Y."/>
            <person name="Chuda L."/>
            <person name="Citroen M."/>
            <person name="Collymore A."/>
            <person name="Cooke P."/>
            <person name="Costello M."/>
            <person name="D'Aco K."/>
            <person name="Daza R."/>
            <person name="De Haan G."/>
            <person name="DeGray S."/>
            <person name="DeMaso C."/>
            <person name="Dhargay N."/>
            <person name="Dooley K."/>
            <person name="Dooley E."/>
            <person name="Doricent M."/>
            <person name="Dorje P."/>
            <person name="Dorjee K."/>
            <person name="Dupes A."/>
            <person name="Elong R."/>
            <person name="Falk J."/>
            <person name="Farina A."/>
            <person name="Faro S."/>
            <person name="Ferguson D."/>
            <person name="Fisher S."/>
            <person name="Foley C.D."/>
            <person name="Franke A."/>
            <person name="Friedrich D."/>
            <person name="Gadbois L."/>
            <person name="Gearin G."/>
            <person name="Gearin C.R."/>
            <person name="Giannoukos G."/>
            <person name="Goode T."/>
            <person name="Graham J."/>
            <person name="Grandbois E."/>
            <person name="Grewal S."/>
            <person name="Gyaltsen K."/>
            <person name="Hafez N."/>
            <person name="Hagos B."/>
            <person name="Hall J."/>
            <person name="Henson C."/>
            <person name="Hollinger A."/>
            <person name="Honan T."/>
            <person name="Huard M.D."/>
            <person name="Hughes L."/>
            <person name="Hurhula B."/>
            <person name="Husby M.E."/>
            <person name="Kamat A."/>
            <person name="Kanga B."/>
            <person name="Kashin S."/>
            <person name="Khazanovich D."/>
            <person name="Kisner P."/>
            <person name="Lance K."/>
            <person name="Lara M."/>
            <person name="Lee W."/>
            <person name="Lennon N."/>
            <person name="Letendre F."/>
            <person name="LeVine R."/>
            <person name="Lipovsky A."/>
            <person name="Liu X."/>
            <person name="Liu J."/>
            <person name="Liu S."/>
            <person name="Lokyitsang T."/>
            <person name="Lokyitsang Y."/>
            <person name="Lubonja R."/>
            <person name="Lui A."/>
            <person name="MacDonald P."/>
            <person name="Magnisalis V."/>
            <person name="Maru K."/>
            <person name="Matthews C."/>
            <person name="McCusker W."/>
            <person name="McDonough S."/>
            <person name="Mehta T."/>
            <person name="Meldrim J."/>
            <person name="Meneus L."/>
            <person name="Mihai O."/>
            <person name="Mihalev A."/>
            <person name="Mihova T."/>
            <person name="Mittelman R."/>
            <person name="Mlenga V."/>
            <person name="Montmayeur A."/>
            <person name="Mulrain L."/>
            <person name="Navidi A."/>
            <person name="Naylor J."/>
            <person name="Negash T."/>
            <person name="Nguyen T."/>
            <person name="Nguyen N."/>
            <person name="Nicol R."/>
            <person name="Norbu C."/>
            <person name="Norbu N."/>
            <person name="Novod N."/>
            <person name="O'Neill B."/>
            <person name="Osman S."/>
            <person name="Markiewicz E."/>
            <person name="Oyono O.L."/>
            <person name="Patti C."/>
            <person name="Phunkhang P."/>
            <person name="Pierre F."/>
            <person name="Priest M."/>
            <person name="Raghuraman S."/>
            <person name="Rege F."/>
            <person name="Reyes R."/>
            <person name="Rise C."/>
            <person name="Rogov P."/>
            <person name="Ross K."/>
            <person name="Ryan E."/>
            <person name="Settipalli S."/>
            <person name="Shea T."/>
            <person name="Sherpa N."/>
            <person name="Shi L."/>
            <person name="Shih D."/>
            <person name="Sparrow T."/>
            <person name="Spaulding J."/>
            <person name="Stalker J."/>
            <person name="Stange-Thomann N."/>
            <person name="Stavropoulos S."/>
            <person name="Stone C."/>
            <person name="Strader C."/>
            <person name="Tesfaye S."/>
            <person name="Thomson T."/>
            <person name="Thoulutsang Y."/>
            <person name="Thoulutsang D."/>
            <person name="Topham K."/>
            <person name="Topping I."/>
            <person name="Tsamla T."/>
            <person name="Vassiliev H."/>
            <person name="Vo A."/>
            <person name="Wangchuk T."/>
            <person name="Wangdi T."/>
            <person name="Weiand M."/>
            <person name="Wilkinson J."/>
            <person name="Wilson A."/>
            <person name="Yadav S."/>
            <person name="Young G."/>
            <person name="Yu Q."/>
            <person name="Zembek L."/>
            <person name="Zhong D."/>
            <person name="Zimmer A."/>
            <person name="Zwirko Z."/>
            <person name="Jaffe D.B."/>
            <person name="Alvarez P."/>
            <person name="Brockman W."/>
            <person name="Butler J."/>
            <person name="Chin C."/>
            <person name="Gnerre S."/>
            <person name="Grabherr M."/>
            <person name="Kleber M."/>
            <person name="Mauceli E."/>
            <person name="MacCallum I."/>
        </authorList>
    </citation>
    <scope>NUCLEOTIDE SEQUENCE [LARGE SCALE GENOMIC DNA]</scope>
    <source>
        <strain evidence="4">Tucson 15010-1051.87</strain>
    </source>
</reference>
<dbReference type="eggNOG" id="ENOG502SDNI">
    <property type="taxonomic scope" value="Eukaryota"/>
</dbReference>